<evidence type="ECO:0000313" key="4">
    <source>
        <dbReference type="Proteomes" id="UP000626026"/>
    </source>
</evidence>
<dbReference type="RefSeq" id="WP_187783421.1">
    <property type="nucleotide sequence ID" value="NZ_JACTVA010000006.1"/>
</dbReference>
<dbReference type="Pfam" id="PF02469">
    <property type="entry name" value="Fasciclin"/>
    <property type="match status" value="1"/>
</dbReference>
<evidence type="ECO:0000313" key="3">
    <source>
        <dbReference type="EMBL" id="MBC9206241.1"/>
    </source>
</evidence>
<dbReference type="SMART" id="SM00554">
    <property type="entry name" value="FAS1"/>
    <property type="match status" value="1"/>
</dbReference>
<dbReference type="SUPFAM" id="SSF82153">
    <property type="entry name" value="FAS1 domain"/>
    <property type="match status" value="1"/>
</dbReference>
<keyword evidence="4" id="KW-1185">Reference proteome</keyword>
<comment type="caution">
    <text evidence="3">The sequence shown here is derived from an EMBL/GenBank/DDBJ whole genome shotgun (WGS) entry which is preliminary data.</text>
</comment>
<organism evidence="3 4">
    <name type="scientific">Teichococcus aerophilus</name>
    <dbReference type="NCBI Taxonomy" id="1224513"/>
    <lineage>
        <taxon>Bacteria</taxon>
        <taxon>Pseudomonadati</taxon>
        <taxon>Pseudomonadota</taxon>
        <taxon>Alphaproteobacteria</taxon>
        <taxon>Acetobacterales</taxon>
        <taxon>Roseomonadaceae</taxon>
        <taxon>Roseomonas</taxon>
    </lineage>
</organism>
<sequence length="195" mass="19853">MLTRRILFGATLSSALAAPAILRAQVAVSGDIARILAGTSEFSRFVELAQRSGEIGRLQGTQALTVFAPTNAAFDRAPVGLLQDLLGQTGGSQSGSPDQFRLTALVTHHFIAGVATTTSMRGAIRDVPSLNGGLVRIDGTGAVPTVAVARPSGGPSSNFGTGAGGQNIQPPARIVLADLMASNGIVQGIDNLLLP</sequence>
<dbReference type="PANTHER" id="PTHR10900">
    <property type="entry name" value="PERIOSTIN-RELATED"/>
    <property type="match status" value="1"/>
</dbReference>
<evidence type="ECO:0000256" key="1">
    <source>
        <dbReference type="SAM" id="SignalP"/>
    </source>
</evidence>
<dbReference type="InterPro" id="IPR036378">
    <property type="entry name" value="FAS1_dom_sf"/>
</dbReference>
<reference evidence="3 4" key="1">
    <citation type="journal article" date="2013" name="Int. J. Syst. Evol. Microbiol.">
        <title>Roseomonas aerophila sp. nov., isolated from air.</title>
        <authorList>
            <person name="Kim S.J."/>
            <person name="Weon H.Y."/>
            <person name="Ahn J.H."/>
            <person name="Hong S.B."/>
            <person name="Seok S.J."/>
            <person name="Whang K.S."/>
            <person name="Kwon S.W."/>
        </authorList>
    </citation>
    <scope>NUCLEOTIDE SEQUENCE [LARGE SCALE GENOMIC DNA]</scope>
    <source>
        <strain evidence="3 4">NBRC 108923</strain>
    </source>
</reference>
<proteinExistence type="predicted"/>
<dbReference type="PANTHER" id="PTHR10900:SF77">
    <property type="entry name" value="FI19380P1"/>
    <property type="match status" value="1"/>
</dbReference>
<name>A0ABR7RI51_9PROT</name>
<feature type="chain" id="PRO_5045714905" evidence="1">
    <location>
        <begin position="18"/>
        <end position="195"/>
    </location>
</feature>
<feature type="domain" description="FAS1" evidence="2">
    <location>
        <begin position="29"/>
        <end position="193"/>
    </location>
</feature>
<keyword evidence="1" id="KW-0732">Signal</keyword>
<evidence type="ECO:0000259" key="2">
    <source>
        <dbReference type="PROSITE" id="PS50213"/>
    </source>
</evidence>
<dbReference type="Proteomes" id="UP000626026">
    <property type="component" value="Unassembled WGS sequence"/>
</dbReference>
<feature type="signal peptide" evidence="1">
    <location>
        <begin position="1"/>
        <end position="17"/>
    </location>
</feature>
<dbReference type="InterPro" id="IPR050904">
    <property type="entry name" value="Adhesion/Biosynth-related"/>
</dbReference>
<gene>
    <name evidence="3" type="ORF">IBL26_05290</name>
</gene>
<dbReference type="Gene3D" id="2.30.180.10">
    <property type="entry name" value="FAS1 domain"/>
    <property type="match status" value="1"/>
</dbReference>
<dbReference type="EMBL" id="JACTVA010000006">
    <property type="protein sequence ID" value="MBC9206241.1"/>
    <property type="molecule type" value="Genomic_DNA"/>
</dbReference>
<protein>
    <submittedName>
        <fullName evidence="3">Fasciclin domain-containing protein</fullName>
    </submittedName>
</protein>
<dbReference type="PROSITE" id="PS50213">
    <property type="entry name" value="FAS1"/>
    <property type="match status" value="1"/>
</dbReference>
<accession>A0ABR7RI51</accession>
<dbReference type="InterPro" id="IPR000782">
    <property type="entry name" value="FAS1_domain"/>
</dbReference>